<feature type="compositionally biased region" description="Polar residues" evidence="1">
    <location>
        <begin position="65"/>
        <end position="80"/>
    </location>
</feature>
<accession>A0A2G9GNW6</accession>
<reference evidence="4" key="1">
    <citation type="journal article" date="2018" name="Gigascience">
        <title>Genome assembly of the Pink Ipe (Handroanthus impetiginosus, Bignoniaceae), a highly valued, ecologically keystone Neotropical timber forest tree.</title>
        <authorList>
            <person name="Silva-Junior O.B."/>
            <person name="Grattapaglia D."/>
            <person name="Novaes E."/>
            <person name="Collevatti R.G."/>
        </authorList>
    </citation>
    <scope>NUCLEOTIDE SEQUENCE [LARGE SCALE GENOMIC DNA]</scope>
    <source>
        <strain evidence="4">cv. UFG-1</strain>
    </source>
</reference>
<organism evidence="3 4">
    <name type="scientific">Handroanthus impetiginosus</name>
    <dbReference type="NCBI Taxonomy" id="429701"/>
    <lineage>
        <taxon>Eukaryota</taxon>
        <taxon>Viridiplantae</taxon>
        <taxon>Streptophyta</taxon>
        <taxon>Embryophyta</taxon>
        <taxon>Tracheophyta</taxon>
        <taxon>Spermatophyta</taxon>
        <taxon>Magnoliopsida</taxon>
        <taxon>eudicotyledons</taxon>
        <taxon>Gunneridae</taxon>
        <taxon>Pentapetalae</taxon>
        <taxon>asterids</taxon>
        <taxon>lamiids</taxon>
        <taxon>Lamiales</taxon>
        <taxon>Bignoniaceae</taxon>
        <taxon>Crescentiina</taxon>
        <taxon>Tabebuia alliance</taxon>
        <taxon>Handroanthus</taxon>
    </lineage>
</organism>
<dbReference type="AlphaFoldDB" id="A0A2G9GNW6"/>
<proteinExistence type="predicted"/>
<keyword evidence="4" id="KW-1185">Reference proteome</keyword>
<comment type="caution">
    <text evidence="3">The sequence shown here is derived from an EMBL/GenBank/DDBJ whole genome shotgun (WGS) entry which is preliminary data.</text>
</comment>
<evidence type="ECO:0000256" key="1">
    <source>
        <dbReference type="SAM" id="MobiDB-lite"/>
    </source>
</evidence>
<feature type="domain" description="Putative plant transposon protein" evidence="2">
    <location>
        <begin position="167"/>
        <end position="349"/>
    </location>
</feature>
<dbReference type="InterPro" id="IPR046796">
    <property type="entry name" value="Transposase_32_dom"/>
</dbReference>
<dbReference type="Pfam" id="PF20167">
    <property type="entry name" value="Transposase_32"/>
    <property type="match status" value="1"/>
</dbReference>
<evidence type="ECO:0000259" key="2">
    <source>
        <dbReference type="Pfam" id="PF20167"/>
    </source>
</evidence>
<gene>
    <name evidence="3" type="ORF">CDL12_20538</name>
</gene>
<name>A0A2G9GNW6_9LAMI</name>
<dbReference type="Proteomes" id="UP000231279">
    <property type="component" value="Unassembled WGS sequence"/>
</dbReference>
<feature type="compositionally biased region" description="Polar residues" evidence="1">
    <location>
        <begin position="31"/>
        <end position="57"/>
    </location>
</feature>
<dbReference type="EMBL" id="NKXS01004286">
    <property type="protein sequence ID" value="PIN06905.1"/>
    <property type="molecule type" value="Genomic_DNA"/>
</dbReference>
<feature type="region of interest" description="Disordered" evidence="1">
    <location>
        <begin position="393"/>
        <end position="418"/>
    </location>
</feature>
<evidence type="ECO:0000313" key="3">
    <source>
        <dbReference type="EMBL" id="PIN06905.1"/>
    </source>
</evidence>
<evidence type="ECO:0000313" key="4">
    <source>
        <dbReference type="Proteomes" id="UP000231279"/>
    </source>
</evidence>
<sequence length="467" mass="52281">MSLHWKKNSGDSSSSGQPSAPPPLGMGLSHSKPTNPCQASSSKPSPKTLFQDNPSIHDSSDSESLEVNSTTGNATPSTNLPHDDNAEIRHDAMPLSPALSHGNTPPVSPSPLTDWKISQTPDSLKLYDEFAKERYFSDFCSRKLNRGRGVLFSSIPESPVVTWIMALNWDRVMSVNKVCYPHLVKLFYTNLSLENDDNDNPRLKTFVLGKEIVLSTAYINALFDLPDEGAKFFSLGDWNTPEYTLTDLRNLFWEGRAYSFSRGKALNNLSIHYFFLHKLICCTLLSGPTTGSGHTTDINALNMFLTFMAVHGRPVNLGYVLLKNIAYSAFQTRKNLPYGMLLTLIFKREDIFLPPSWMEPLKDRRVIDLLSLRKMRIQYSETDGWYRGVRKDTKDDPVEVSSSLDSPPRKRTCSSTSAIPPPHLDAVAFHASLASLHAKIDTQSTTILALANQVKKLRKKLRKRFPS</sequence>
<protein>
    <recommendedName>
        <fullName evidence="2">Putative plant transposon protein domain-containing protein</fullName>
    </recommendedName>
</protein>
<feature type="compositionally biased region" description="Basic and acidic residues" evidence="1">
    <location>
        <begin position="81"/>
        <end position="92"/>
    </location>
</feature>
<dbReference type="OrthoDB" id="848707at2759"/>
<feature type="region of interest" description="Disordered" evidence="1">
    <location>
        <begin position="1"/>
        <end position="115"/>
    </location>
</feature>